<dbReference type="AlphaFoldDB" id="A0A3N1D7T4"/>
<evidence type="ECO:0000313" key="3">
    <source>
        <dbReference type="Proteomes" id="UP000272400"/>
    </source>
</evidence>
<dbReference type="EMBL" id="RJKE01000001">
    <property type="protein sequence ID" value="ROO89178.1"/>
    <property type="molecule type" value="Genomic_DNA"/>
</dbReference>
<accession>A0A3N1D7T4</accession>
<dbReference type="RefSeq" id="WP_123668318.1">
    <property type="nucleotide sequence ID" value="NZ_RJKE01000001.1"/>
</dbReference>
<proteinExistence type="predicted"/>
<evidence type="ECO:0000256" key="1">
    <source>
        <dbReference type="SAM" id="Phobius"/>
    </source>
</evidence>
<keyword evidence="3" id="KW-1185">Reference proteome</keyword>
<comment type="caution">
    <text evidence="2">The sequence shown here is derived from an EMBL/GenBank/DDBJ whole genome shotgun (WGS) entry which is preliminary data.</text>
</comment>
<sequence length="213" mass="22835">MTAEDEFAARLAALVRESVEEDVCDVAAPHDLAARVLTGRRRRGWPRGITVSFAVIATAAAAVTVPVMSRVPGEEPRPAPADTVLEALDLRSVPGNLPEGMGVADAGPEVAEVEKHPPAGWTWRIWHVRDAKSGRRAQVTVIQGVSLQDYAEETLLAADADSAQWAGCGYSVVRRKVARAVCEQQTGLLVEVLGAGIKRERAIEMAAQLEVVR</sequence>
<protein>
    <submittedName>
        <fullName evidence="2">Uncharacterized protein</fullName>
    </submittedName>
</protein>
<feature type="transmembrane region" description="Helical" evidence="1">
    <location>
        <begin position="49"/>
        <end position="68"/>
    </location>
</feature>
<organism evidence="2 3">
    <name type="scientific">Actinocorallia herbida</name>
    <dbReference type="NCBI Taxonomy" id="58109"/>
    <lineage>
        <taxon>Bacteria</taxon>
        <taxon>Bacillati</taxon>
        <taxon>Actinomycetota</taxon>
        <taxon>Actinomycetes</taxon>
        <taxon>Streptosporangiales</taxon>
        <taxon>Thermomonosporaceae</taxon>
        <taxon>Actinocorallia</taxon>
    </lineage>
</organism>
<name>A0A3N1D7T4_9ACTN</name>
<keyword evidence="1" id="KW-0472">Membrane</keyword>
<dbReference type="Proteomes" id="UP000272400">
    <property type="component" value="Unassembled WGS sequence"/>
</dbReference>
<keyword evidence="1" id="KW-0812">Transmembrane</keyword>
<reference evidence="2 3" key="1">
    <citation type="submission" date="2018-11" db="EMBL/GenBank/DDBJ databases">
        <title>Sequencing the genomes of 1000 actinobacteria strains.</title>
        <authorList>
            <person name="Klenk H.-P."/>
        </authorList>
    </citation>
    <scope>NUCLEOTIDE SEQUENCE [LARGE SCALE GENOMIC DNA]</scope>
    <source>
        <strain evidence="2 3">DSM 44254</strain>
    </source>
</reference>
<keyword evidence="1" id="KW-1133">Transmembrane helix</keyword>
<evidence type="ECO:0000313" key="2">
    <source>
        <dbReference type="EMBL" id="ROO89178.1"/>
    </source>
</evidence>
<gene>
    <name evidence="2" type="ORF">EDD29_6865</name>
</gene>